<evidence type="ECO:0000256" key="6">
    <source>
        <dbReference type="ARBA" id="ARBA00022801"/>
    </source>
</evidence>
<feature type="active site" evidence="8">
    <location>
        <position position="329"/>
    </location>
</feature>
<organism evidence="10 11">
    <name type="scientific">Solirubrobacter ginsenosidimutans</name>
    <dbReference type="NCBI Taxonomy" id="490573"/>
    <lineage>
        <taxon>Bacteria</taxon>
        <taxon>Bacillati</taxon>
        <taxon>Actinomycetota</taxon>
        <taxon>Thermoleophilia</taxon>
        <taxon>Solirubrobacterales</taxon>
        <taxon>Solirubrobacteraceae</taxon>
        <taxon>Solirubrobacter</taxon>
    </lineage>
</organism>
<comment type="subcellular location">
    <subcellularLocation>
        <location evidence="8">Cytoplasm</location>
    </subcellularLocation>
</comment>
<feature type="binding site" evidence="8">
    <location>
        <position position="266"/>
    </location>
    <ligand>
        <name>Mn(2+)</name>
        <dbReference type="ChEBI" id="CHEBI:29035"/>
        <label>2</label>
    </ligand>
</feature>
<keyword evidence="4 8" id="KW-0031">Aminopeptidase</keyword>
<dbReference type="InterPro" id="IPR023042">
    <property type="entry name" value="Peptidase_M17_leu_NH2_pept"/>
</dbReference>
<dbReference type="EMBL" id="JAPDOD010000035">
    <property type="protein sequence ID" value="MDA0164535.1"/>
    <property type="molecule type" value="Genomic_DNA"/>
</dbReference>
<dbReference type="InterPro" id="IPR043472">
    <property type="entry name" value="Macro_dom-like"/>
</dbReference>
<comment type="similarity">
    <text evidence="3 8">Belongs to the peptidase M17 family.</text>
</comment>
<sequence>MDVATTTDAPPSSGADTIVVGVFEDEGIKHDHGGVLQALVDSGEAKRALRKLAVTHAEGRRYIVAGLGARKDFDPERARVAAAVVVGRAKELSTRVLCWEVPHHVTDAHVGALVEGTLLAAYAFGEYKSETSSDSPGLDTLILSAHDDVSAPAARAAVLSEATNSARNLQNRPANDLTPEALEARARELEGVSVDVLDREGIVAAGMGAFACVAQGSHVEPRLITVRYEPADVTGPLLGFVGKAVTFDSGGISIKPAAKMHEMKFDMSGGAAVLEAVGAIARLGLPVRVAGVIGATENLPSGHAVKPGDIVRAKSGVTIEVNNTDAEGRLVLADCLAHAIDLGAERLVDLATLTGAIVVALGTPYAGLFANDDGWAGEITRAGERTGESVWRMPLHPDYEKLIEGRYADIVNSPTDRGGSASSAAEFLHRFAGDVPWAHIDIAAGAYDNGKPYTPKGGAGWGVRLLVELANGEPASPDIH</sequence>
<dbReference type="HAMAP" id="MF_00181">
    <property type="entry name" value="Cytosol_peptidase_M17"/>
    <property type="match status" value="1"/>
</dbReference>
<dbReference type="GO" id="GO:0006508">
    <property type="term" value="P:proteolysis"/>
    <property type="evidence" value="ECO:0007669"/>
    <property type="project" value="UniProtKB-KW"/>
</dbReference>
<dbReference type="Proteomes" id="UP001149140">
    <property type="component" value="Unassembled WGS sequence"/>
</dbReference>
<dbReference type="SUPFAM" id="SSF52949">
    <property type="entry name" value="Macro domain-like"/>
    <property type="match status" value="1"/>
</dbReference>
<comment type="cofactor">
    <cofactor evidence="8">
        <name>Mn(2+)</name>
        <dbReference type="ChEBI" id="CHEBI:29035"/>
    </cofactor>
    <text evidence="8">Binds 2 manganese ions per subunit.</text>
</comment>
<evidence type="ECO:0000313" key="10">
    <source>
        <dbReference type="EMBL" id="MDA0164535.1"/>
    </source>
</evidence>
<dbReference type="GO" id="GO:0070006">
    <property type="term" value="F:metalloaminopeptidase activity"/>
    <property type="evidence" value="ECO:0007669"/>
    <property type="project" value="InterPro"/>
</dbReference>
<evidence type="ECO:0000256" key="3">
    <source>
        <dbReference type="ARBA" id="ARBA00009528"/>
    </source>
</evidence>
<keyword evidence="8" id="KW-0479">Metal-binding</keyword>
<evidence type="ECO:0000256" key="7">
    <source>
        <dbReference type="ARBA" id="ARBA00049972"/>
    </source>
</evidence>
<dbReference type="Pfam" id="PF00883">
    <property type="entry name" value="Peptidase_M17"/>
    <property type="match status" value="1"/>
</dbReference>
<dbReference type="InterPro" id="IPR011356">
    <property type="entry name" value="Leucine_aapep/pepB"/>
</dbReference>
<dbReference type="Gene3D" id="3.40.630.10">
    <property type="entry name" value="Zn peptidases"/>
    <property type="match status" value="1"/>
</dbReference>
<evidence type="ECO:0000256" key="5">
    <source>
        <dbReference type="ARBA" id="ARBA00022670"/>
    </source>
</evidence>
<dbReference type="AlphaFoldDB" id="A0A9X3S2F2"/>
<dbReference type="PANTHER" id="PTHR11963">
    <property type="entry name" value="LEUCINE AMINOPEPTIDASE-RELATED"/>
    <property type="match status" value="1"/>
</dbReference>
<keyword evidence="8" id="KW-0464">Manganese</keyword>
<dbReference type="PANTHER" id="PTHR11963:SF23">
    <property type="entry name" value="CYTOSOL AMINOPEPTIDASE"/>
    <property type="match status" value="1"/>
</dbReference>
<evidence type="ECO:0000256" key="8">
    <source>
        <dbReference type="HAMAP-Rule" id="MF_00181"/>
    </source>
</evidence>
<protein>
    <recommendedName>
        <fullName evidence="8">Probable cytosol aminopeptidase</fullName>
        <ecNumber evidence="8">3.4.11.1</ecNumber>
    </recommendedName>
    <alternativeName>
        <fullName evidence="8">Leucine aminopeptidase</fullName>
        <shortName evidence="8">LAP</shortName>
        <ecNumber evidence="8">3.4.11.10</ecNumber>
    </alternativeName>
    <alternativeName>
        <fullName evidence="8">Leucyl aminopeptidase</fullName>
    </alternativeName>
</protein>
<dbReference type="GO" id="GO:0030145">
    <property type="term" value="F:manganese ion binding"/>
    <property type="evidence" value="ECO:0007669"/>
    <property type="project" value="UniProtKB-UniRule"/>
</dbReference>
<feature type="binding site" evidence="8">
    <location>
        <position position="248"/>
    </location>
    <ligand>
        <name>Mn(2+)</name>
        <dbReference type="ChEBI" id="CHEBI:29035"/>
        <label>1</label>
    </ligand>
</feature>
<feature type="binding site" evidence="8">
    <location>
        <position position="325"/>
    </location>
    <ligand>
        <name>Mn(2+)</name>
        <dbReference type="ChEBI" id="CHEBI:29035"/>
        <label>1</label>
    </ligand>
</feature>
<dbReference type="GO" id="GO:0005737">
    <property type="term" value="C:cytoplasm"/>
    <property type="evidence" value="ECO:0007669"/>
    <property type="project" value="UniProtKB-SubCell"/>
</dbReference>
<evidence type="ECO:0000256" key="4">
    <source>
        <dbReference type="ARBA" id="ARBA00022438"/>
    </source>
</evidence>
<dbReference type="EC" id="3.4.11.10" evidence="8"/>
<comment type="caution">
    <text evidence="10">The sequence shown here is derived from an EMBL/GenBank/DDBJ whole genome shotgun (WGS) entry which is preliminary data.</text>
</comment>
<dbReference type="InterPro" id="IPR000819">
    <property type="entry name" value="Peptidase_M17_C"/>
</dbReference>
<evidence type="ECO:0000256" key="1">
    <source>
        <dbReference type="ARBA" id="ARBA00000135"/>
    </source>
</evidence>
<comment type="function">
    <text evidence="7 8">Presumably involved in the processing and regular turnover of intracellular proteins. Catalyzes the removal of unsubstituted N-terminal amino acids from various peptides.</text>
</comment>
<evidence type="ECO:0000313" key="11">
    <source>
        <dbReference type="Proteomes" id="UP001149140"/>
    </source>
</evidence>
<comment type="catalytic activity">
    <reaction evidence="2 8">
        <text>Release of an N-terminal amino acid, preferentially leucine, but not glutamic or aspartic acids.</text>
        <dbReference type="EC" id="3.4.11.10"/>
    </reaction>
</comment>
<dbReference type="RefSeq" id="WP_270043790.1">
    <property type="nucleotide sequence ID" value="NZ_JAPDOD010000035.1"/>
</dbReference>
<feature type="binding site" evidence="8">
    <location>
        <position position="327"/>
    </location>
    <ligand>
        <name>Mn(2+)</name>
        <dbReference type="ChEBI" id="CHEBI:29035"/>
        <label>1</label>
    </ligand>
</feature>
<dbReference type="PROSITE" id="PS00631">
    <property type="entry name" value="CYTOSOL_AP"/>
    <property type="match status" value="1"/>
</dbReference>
<keyword evidence="5 8" id="KW-0645">Protease</keyword>
<evidence type="ECO:0000256" key="2">
    <source>
        <dbReference type="ARBA" id="ARBA00000967"/>
    </source>
</evidence>
<feature type="binding site" evidence="8">
    <location>
        <position position="243"/>
    </location>
    <ligand>
        <name>Mn(2+)</name>
        <dbReference type="ChEBI" id="CHEBI:29035"/>
        <label>2</label>
    </ligand>
</feature>
<reference evidence="10" key="1">
    <citation type="submission" date="2022-10" db="EMBL/GenBank/DDBJ databases">
        <title>The WGS of Solirubrobacter ginsenosidimutans DSM 21036.</title>
        <authorList>
            <person name="Jiang Z."/>
        </authorList>
    </citation>
    <scope>NUCLEOTIDE SEQUENCE</scope>
    <source>
        <strain evidence="10">DSM 21036</strain>
    </source>
</reference>
<dbReference type="Pfam" id="PF02789">
    <property type="entry name" value="Peptidase_M17_N"/>
    <property type="match status" value="1"/>
</dbReference>
<dbReference type="CDD" id="cd00433">
    <property type="entry name" value="Peptidase_M17"/>
    <property type="match status" value="1"/>
</dbReference>
<accession>A0A9X3S2F2</accession>
<feature type="domain" description="Cytosol aminopeptidase" evidence="9">
    <location>
        <begin position="323"/>
        <end position="330"/>
    </location>
</feature>
<keyword evidence="6 8" id="KW-0378">Hydrolase</keyword>
<feature type="binding site" evidence="8">
    <location>
        <position position="327"/>
    </location>
    <ligand>
        <name>Mn(2+)</name>
        <dbReference type="ChEBI" id="CHEBI:29035"/>
        <label>2</label>
    </ligand>
</feature>
<dbReference type="PRINTS" id="PR00481">
    <property type="entry name" value="LAMNOPPTDASE"/>
</dbReference>
<keyword evidence="11" id="KW-1185">Reference proteome</keyword>
<feature type="binding site" evidence="8">
    <location>
        <position position="248"/>
    </location>
    <ligand>
        <name>Mn(2+)</name>
        <dbReference type="ChEBI" id="CHEBI:29035"/>
        <label>2</label>
    </ligand>
</feature>
<dbReference type="EC" id="3.4.11.1" evidence="8"/>
<keyword evidence="8" id="KW-0963">Cytoplasm</keyword>
<dbReference type="Gene3D" id="3.40.220.10">
    <property type="entry name" value="Leucine Aminopeptidase, subunit E, domain 1"/>
    <property type="match status" value="1"/>
</dbReference>
<proteinExistence type="inferred from homology"/>
<evidence type="ECO:0000259" key="9">
    <source>
        <dbReference type="PROSITE" id="PS00631"/>
    </source>
</evidence>
<gene>
    <name evidence="8" type="primary">pepA</name>
    <name evidence="10" type="ORF">OM076_29975</name>
</gene>
<comment type="catalytic activity">
    <reaction evidence="1 8">
        <text>Release of an N-terminal amino acid, Xaa-|-Yaa-, in which Xaa is preferably Leu, but may be other amino acids including Pro although not Arg or Lys, and Yaa may be Pro. Amino acid amides and methyl esters are also readily hydrolyzed, but rates on arylamides are exceedingly low.</text>
        <dbReference type="EC" id="3.4.11.1"/>
    </reaction>
</comment>
<dbReference type="InterPro" id="IPR008283">
    <property type="entry name" value="Peptidase_M17_N"/>
</dbReference>
<feature type="active site" evidence="8">
    <location>
        <position position="255"/>
    </location>
</feature>
<name>A0A9X3S2F2_9ACTN</name>
<dbReference type="SUPFAM" id="SSF53187">
    <property type="entry name" value="Zn-dependent exopeptidases"/>
    <property type="match status" value="1"/>
</dbReference>